<evidence type="ECO:0000313" key="2">
    <source>
        <dbReference type="Proteomes" id="UP001153332"/>
    </source>
</evidence>
<dbReference type="EMBL" id="JAPUUL010000061">
    <property type="protein sequence ID" value="KAJ8132969.1"/>
    <property type="molecule type" value="Genomic_DNA"/>
</dbReference>
<accession>A0ACC2K093</accession>
<organism evidence="1 2">
    <name type="scientific">Lasiodiplodia mahajangana</name>
    <dbReference type="NCBI Taxonomy" id="1108764"/>
    <lineage>
        <taxon>Eukaryota</taxon>
        <taxon>Fungi</taxon>
        <taxon>Dikarya</taxon>
        <taxon>Ascomycota</taxon>
        <taxon>Pezizomycotina</taxon>
        <taxon>Dothideomycetes</taxon>
        <taxon>Dothideomycetes incertae sedis</taxon>
        <taxon>Botryosphaeriales</taxon>
        <taxon>Botryosphaeriaceae</taxon>
        <taxon>Lasiodiplodia</taxon>
    </lineage>
</organism>
<sequence length="1328" mass="148234">MSEDIHTQNNRVLAVYLHAAAQEGREDVITALINYGTELHALTEDGYTPLHVATIRGKAGSTERLIQLGANLEFRERNLGSTPLHCAAQEGHIDIVRILSNHGANLQALRDDGLTPLHIAAYHGHTATVEELIQRGADPNSNCMVELGRTALHIAVQRGHEAVSKVLIEKFGTKMLELVDNQGAMALHLAASTGQDAMVRLLLESGSDPNAETEDGLTPLHYAVRASSTTITALLLSRTRITRSYDLLAVPAQNGQESILRMLLNHGINANAKNTEGASPLHYAAEKGQFFATKLLIQHSADVQALTNRDLAPLDFADRYGHQEVVDILARHGAKRYRSPLNHNDKSNNSIDHSALRYLKAQAPYVFKHGIRIFILREDDTLPLHHAASHGRETAVADLIRDGANPMERRSEDGATPLHLAAQNNRLSVVEFLLSHGAEANTKTVDGTTALHYAAYYGHKEVLMRLIDHRADLETPNEDGMRALHLAAQNGHESIVDHLIKSGADSTGTDPVGAMPLHLAAEAGHEMAAEILISAGTTVNITTNEGITPLHLAAKNGHLATLQLLITHYAYVRAPARISGITALDLAAWNGHKEAMGLLVNSNGAKDMSRSDQNPTPDRALCNLCRELDFVNLFNEPRDSSIELGTVADIKSRNCMLCTMILQYPLSKTHYQKHRDSILEDSDYLRFSFEFRRGVSVLNANFFRPVKRIRSVPSMEGMPLGSRRFYLQSKNRSHHGQNSSPADRRILPRYNSRLIGNWINKCITCQSTGVGNGKIESAWRPFIQRLIDVENECLVEVPEIVDSPKARVFAALSYVWGGGQKTTLTRATYDKFHTAGSLTPKDESISRTIRHAIVLCKDLGMKFLWVDALCIQQDDQEGKMEQIVNMPYVYANAQFTIVAGSGNDANAGLCGLLDSDYERQSNVPIRQDYTLVLEALPLPNAIGTTYWSTRAWTYQEFLLSPRRIFFSDSAVYFSCEHGIFQEGVLSEHRFPTPQSAQLEEHVLSGYQPDWERQWFAYAELVSEYTRRNLTDQADALLAFTAPIKVLSEIYKDPRFLWAIPLSYRHAGLLWRRCLGCEKCSNSTNGLPKRGNIVVPPTTDRKRAPSWSWISRQGHVEYSSWLVNGDPDLTIIPRVNWLEEQSGDGNMLYFEADIATFLILGRHFSDLQRQGAGDFIMDGGIVFFGQDTGDPLAVYDLRTGHRCGVIYDDEQMDLPASYTLVKLSQTCLREMKDEHQLEPQYHPANLPHGPGRDPVSHIRANTKFEKEGDKLHQFFDYEAYDCGKKWPVYNVLVVRWKSETVAERIGVGKVHVDAFDNADTFRRVNFYLV</sequence>
<gene>
    <name evidence="1" type="ORF">O1611_g657</name>
</gene>
<protein>
    <submittedName>
        <fullName evidence="1">Uncharacterized protein</fullName>
    </submittedName>
</protein>
<keyword evidence="2" id="KW-1185">Reference proteome</keyword>
<name>A0ACC2K093_9PEZI</name>
<reference evidence="1" key="1">
    <citation type="submission" date="2022-12" db="EMBL/GenBank/DDBJ databases">
        <title>Genome Sequence of Lasiodiplodia mahajangana.</title>
        <authorList>
            <person name="Buettner E."/>
        </authorList>
    </citation>
    <scope>NUCLEOTIDE SEQUENCE</scope>
    <source>
        <strain evidence="1">VT137</strain>
    </source>
</reference>
<comment type="caution">
    <text evidence="1">The sequence shown here is derived from an EMBL/GenBank/DDBJ whole genome shotgun (WGS) entry which is preliminary data.</text>
</comment>
<dbReference type="Proteomes" id="UP001153332">
    <property type="component" value="Unassembled WGS sequence"/>
</dbReference>
<evidence type="ECO:0000313" key="1">
    <source>
        <dbReference type="EMBL" id="KAJ8132969.1"/>
    </source>
</evidence>
<proteinExistence type="predicted"/>